<proteinExistence type="predicted"/>
<dbReference type="Proteomes" id="UP000616608">
    <property type="component" value="Unassembled WGS sequence"/>
</dbReference>
<evidence type="ECO:0000256" key="2">
    <source>
        <dbReference type="ARBA" id="ARBA00022741"/>
    </source>
</evidence>
<dbReference type="AlphaFoldDB" id="A0A917LJL5"/>
<dbReference type="RefSeq" id="WP_188615649.1">
    <property type="nucleotide sequence ID" value="NZ_BMJT01000011.1"/>
</dbReference>
<dbReference type="InterPro" id="IPR027417">
    <property type="entry name" value="P-loop_NTPase"/>
</dbReference>
<evidence type="ECO:0000256" key="1">
    <source>
        <dbReference type="ARBA" id="ARBA00022448"/>
    </source>
</evidence>
<dbReference type="InterPro" id="IPR051782">
    <property type="entry name" value="ABC_Transporter_VariousFunc"/>
</dbReference>
<dbReference type="InterPro" id="IPR003593">
    <property type="entry name" value="AAA+_ATPase"/>
</dbReference>
<dbReference type="PANTHER" id="PTHR42939">
    <property type="entry name" value="ABC TRANSPORTER ATP-BINDING PROTEIN ALBC-RELATED"/>
    <property type="match status" value="1"/>
</dbReference>
<sequence>MESIIELQNVTKKFKNKLILETVSLSIPANQITAIVGKNGSGKSTLLKLIAGLSKPNTGEILFQNGKPIRIGYVPEVTPAVIPFTLVEYLTHMGTIHGLHKEWLWQRINTLLEIFHMKEDRNNRIVHFSKGMKQKVTIMQAMLEETDLLIMDEPLSGLDPKAQTEFEELLMTLKERNISVILTCHEAKLLEKVVDQLLVIHEGQISHTSVQHEQGEIMNRIVFELSNTISISTLKDRVIIDKEEEISPGRKLIELNVNEEQTNMIVKEFLNRGASIKFLSPINKKETIFFKQFLKEGER</sequence>
<dbReference type="Pfam" id="PF00005">
    <property type="entry name" value="ABC_tran"/>
    <property type="match status" value="1"/>
</dbReference>
<gene>
    <name evidence="5" type="ORF">GCM10007425_27560</name>
</gene>
<evidence type="ECO:0000313" key="6">
    <source>
        <dbReference type="Proteomes" id="UP000616608"/>
    </source>
</evidence>
<dbReference type="GO" id="GO:0016887">
    <property type="term" value="F:ATP hydrolysis activity"/>
    <property type="evidence" value="ECO:0007669"/>
    <property type="project" value="InterPro"/>
</dbReference>
<dbReference type="SMART" id="SM00382">
    <property type="entry name" value="AAA"/>
    <property type="match status" value="1"/>
</dbReference>
<dbReference type="GO" id="GO:0005524">
    <property type="term" value="F:ATP binding"/>
    <property type="evidence" value="ECO:0007669"/>
    <property type="project" value="UniProtKB-KW"/>
</dbReference>
<evidence type="ECO:0000313" key="5">
    <source>
        <dbReference type="EMBL" id="GGG31447.1"/>
    </source>
</evidence>
<evidence type="ECO:0000256" key="3">
    <source>
        <dbReference type="ARBA" id="ARBA00022840"/>
    </source>
</evidence>
<keyword evidence="6" id="KW-1185">Reference proteome</keyword>
<organism evidence="5 6">
    <name type="scientific">Lysinibacillus alkalisoli</name>
    <dbReference type="NCBI Taxonomy" id="1911548"/>
    <lineage>
        <taxon>Bacteria</taxon>
        <taxon>Bacillati</taxon>
        <taxon>Bacillota</taxon>
        <taxon>Bacilli</taxon>
        <taxon>Bacillales</taxon>
        <taxon>Bacillaceae</taxon>
        <taxon>Lysinibacillus</taxon>
    </lineage>
</organism>
<dbReference type="InterPro" id="IPR003439">
    <property type="entry name" value="ABC_transporter-like_ATP-bd"/>
</dbReference>
<dbReference type="PROSITE" id="PS50893">
    <property type="entry name" value="ABC_TRANSPORTER_2"/>
    <property type="match status" value="1"/>
</dbReference>
<keyword evidence="3 5" id="KW-0067">ATP-binding</keyword>
<protein>
    <submittedName>
        <fullName evidence="5">ABC transporter ATP-binding protein</fullName>
    </submittedName>
</protein>
<feature type="domain" description="ABC transporter" evidence="4">
    <location>
        <begin position="5"/>
        <end position="227"/>
    </location>
</feature>
<dbReference type="PANTHER" id="PTHR42939:SF1">
    <property type="entry name" value="ABC TRANSPORTER ATP-BINDING PROTEIN ALBC-RELATED"/>
    <property type="match status" value="1"/>
</dbReference>
<dbReference type="Gene3D" id="3.40.50.300">
    <property type="entry name" value="P-loop containing nucleotide triphosphate hydrolases"/>
    <property type="match status" value="1"/>
</dbReference>
<evidence type="ECO:0000259" key="4">
    <source>
        <dbReference type="PROSITE" id="PS50893"/>
    </source>
</evidence>
<reference evidence="5" key="1">
    <citation type="journal article" date="2014" name="Int. J. Syst. Evol. Microbiol.">
        <title>Complete genome sequence of Corynebacterium casei LMG S-19264T (=DSM 44701T), isolated from a smear-ripened cheese.</title>
        <authorList>
            <consortium name="US DOE Joint Genome Institute (JGI-PGF)"/>
            <person name="Walter F."/>
            <person name="Albersmeier A."/>
            <person name="Kalinowski J."/>
            <person name="Ruckert C."/>
        </authorList>
    </citation>
    <scope>NUCLEOTIDE SEQUENCE</scope>
    <source>
        <strain evidence="5">CGMCC 1.15760</strain>
    </source>
</reference>
<comment type="caution">
    <text evidence="5">The sequence shown here is derived from an EMBL/GenBank/DDBJ whole genome shotgun (WGS) entry which is preliminary data.</text>
</comment>
<dbReference type="SUPFAM" id="SSF52540">
    <property type="entry name" value="P-loop containing nucleoside triphosphate hydrolases"/>
    <property type="match status" value="1"/>
</dbReference>
<dbReference type="EMBL" id="BMJT01000011">
    <property type="protein sequence ID" value="GGG31447.1"/>
    <property type="molecule type" value="Genomic_DNA"/>
</dbReference>
<keyword evidence="2" id="KW-0547">Nucleotide-binding</keyword>
<reference evidence="5" key="2">
    <citation type="submission" date="2020-09" db="EMBL/GenBank/DDBJ databases">
        <authorList>
            <person name="Sun Q."/>
            <person name="Zhou Y."/>
        </authorList>
    </citation>
    <scope>NUCLEOTIDE SEQUENCE</scope>
    <source>
        <strain evidence="5">CGMCC 1.15760</strain>
    </source>
</reference>
<keyword evidence="1" id="KW-0813">Transport</keyword>
<name>A0A917LJL5_9BACI</name>
<accession>A0A917LJL5</accession>
<dbReference type="CDD" id="cd03230">
    <property type="entry name" value="ABC_DR_subfamily_A"/>
    <property type="match status" value="1"/>
</dbReference>